<feature type="transmembrane region" description="Helical" evidence="1">
    <location>
        <begin position="14"/>
        <end position="35"/>
    </location>
</feature>
<feature type="domain" description="DUF7702" evidence="2">
    <location>
        <begin position="16"/>
        <end position="250"/>
    </location>
</feature>
<dbReference type="PANTHER" id="PTHR42109">
    <property type="entry name" value="UNPLACED GENOMIC SCAFFOLD UM_SCAF_CONTIG_1.265, WHOLE GENOME SHOTGUN SEQUENCE"/>
    <property type="match status" value="1"/>
</dbReference>
<dbReference type="InterPro" id="IPR056119">
    <property type="entry name" value="DUF7702"/>
</dbReference>
<reference evidence="3" key="1">
    <citation type="journal article" date="2020" name="Phytopathology">
        <title>Genome sequence of the chestnut blight fungus Cryphonectria parasitica EP155: A fundamental resource for an archetypical invasive plant pathogen.</title>
        <authorList>
            <person name="Crouch J.A."/>
            <person name="Dawe A."/>
            <person name="Aerts A."/>
            <person name="Barry K."/>
            <person name="Churchill A.C.L."/>
            <person name="Grimwood J."/>
            <person name="Hillman B."/>
            <person name="Milgroom M.G."/>
            <person name="Pangilinan J."/>
            <person name="Smith M."/>
            <person name="Salamov A."/>
            <person name="Schmutz J."/>
            <person name="Yadav J."/>
            <person name="Grigoriev I.V."/>
            <person name="Nuss D."/>
        </authorList>
    </citation>
    <scope>NUCLEOTIDE SEQUENCE</scope>
    <source>
        <strain evidence="3">EP155</strain>
    </source>
</reference>
<evidence type="ECO:0000259" key="2">
    <source>
        <dbReference type="Pfam" id="PF24800"/>
    </source>
</evidence>
<dbReference type="OrthoDB" id="2560628at2759"/>
<feature type="transmembrane region" description="Helical" evidence="1">
    <location>
        <begin position="188"/>
        <end position="206"/>
    </location>
</feature>
<proteinExistence type="predicted"/>
<keyword evidence="1" id="KW-1133">Transmembrane helix</keyword>
<evidence type="ECO:0000256" key="1">
    <source>
        <dbReference type="SAM" id="Phobius"/>
    </source>
</evidence>
<dbReference type="Proteomes" id="UP000803844">
    <property type="component" value="Unassembled WGS sequence"/>
</dbReference>
<organism evidence="3 4">
    <name type="scientific">Cryphonectria parasitica (strain ATCC 38755 / EP155)</name>
    <dbReference type="NCBI Taxonomy" id="660469"/>
    <lineage>
        <taxon>Eukaryota</taxon>
        <taxon>Fungi</taxon>
        <taxon>Dikarya</taxon>
        <taxon>Ascomycota</taxon>
        <taxon>Pezizomycotina</taxon>
        <taxon>Sordariomycetes</taxon>
        <taxon>Sordariomycetidae</taxon>
        <taxon>Diaporthales</taxon>
        <taxon>Cryphonectriaceae</taxon>
        <taxon>Cryphonectria-Endothia species complex</taxon>
        <taxon>Cryphonectria</taxon>
    </lineage>
</organism>
<dbReference type="AlphaFoldDB" id="A0A9P4XV52"/>
<dbReference type="Pfam" id="PF24800">
    <property type="entry name" value="DUF7702"/>
    <property type="match status" value="1"/>
</dbReference>
<sequence length="261" mass="28513">MSSALLPGPPPTDIINLAIAELSLYIVLFSPAVWITWKHGKAGMTCWPMLVSFMAMRFASDISQIINKHEPQVTNQTLIITEAGTLACLSLTIIGLVYEANTILPVSGKGWTQKILLAFTHLTNTTGIAMCTYAGSPSPTGGVFSAPLNKVGNLMMVFVMLVVGVWIWPTWKRTKVFPRHLNARNARYLLFTAAAALPFQMVRLVYNTTYAFDHVTSLDPVMGTFATQFVLMFLMHLSVVLTSLAGGWLSRRVAAMISGSA</sequence>
<evidence type="ECO:0000313" key="4">
    <source>
        <dbReference type="Proteomes" id="UP000803844"/>
    </source>
</evidence>
<dbReference type="PANTHER" id="PTHR42109:SF2">
    <property type="entry name" value="INTEGRAL MEMBRANE PROTEIN"/>
    <property type="match status" value="1"/>
</dbReference>
<keyword evidence="1" id="KW-0812">Transmembrane</keyword>
<dbReference type="GeneID" id="63838983"/>
<gene>
    <name evidence="3" type="ORF">M406DRAFT_343277</name>
</gene>
<protein>
    <recommendedName>
        <fullName evidence="2">DUF7702 domain-containing protein</fullName>
    </recommendedName>
</protein>
<feature type="transmembrane region" description="Helical" evidence="1">
    <location>
        <begin position="226"/>
        <end position="249"/>
    </location>
</feature>
<dbReference type="EMBL" id="MU032352">
    <property type="protein sequence ID" value="KAF3761190.1"/>
    <property type="molecule type" value="Genomic_DNA"/>
</dbReference>
<name>A0A9P4XV52_CRYP1</name>
<feature type="transmembrane region" description="Helical" evidence="1">
    <location>
        <begin position="151"/>
        <end position="168"/>
    </location>
</feature>
<evidence type="ECO:0000313" key="3">
    <source>
        <dbReference type="EMBL" id="KAF3761190.1"/>
    </source>
</evidence>
<feature type="transmembrane region" description="Helical" evidence="1">
    <location>
        <begin position="78"/>
        <end position="104"/>
    </location>
</feature>
<dbReference type="RefSeq" id="XP_040772169.1">
    <property type="nucleotide sequence ID" value="XM_040921854.1"/>
</dbReference>
<accession>A0A9P4XV52</accession>
<keyword evidence="4" id="KW-1185">Reference proteome</keyword>
<comment type="caution">
    <text evidence="3">The sequence shown here is derived from an EMBL/GenBank/DDBJ whole genome shotgun (WGS) entry which is preliminary data.</text>
</comment>
<keyword evidence="1" id="KW-0472">Membrane</keyword>